<sequence length="112" mass="11820">MIQNLETTMRSGGVPQAPQFRPSTVTSSHSAAATTVKTSSSTNSSTRGEAQKSSPNVIAGNLLSDAHDNVQDEIIKEFVAIMAIGTMRVSEAAALGTKRVMQRYGHTAVSQN</sequence>
<evidence type="ECO:0000313" key="2">
    <source>
        <dbReference type="EMBL" id="KAK7267944.1"/>
    </source>
</evidence>
<dbReference type="EMBL" id="JAYWIO010000004">
    <property type="protein sequence ID" value="KAK7267944.1"/>
    <property type="molecule type" value="Genomic_DNA"/>
</dbReference>
<evidence type="ECO:0000256" key="1">
    <source>
        <dbReference type="SAM" id="MobiDB-lite"/>
    </source>
</evidence>
<protein>
    <submittedName>
        <fullName evidence="2">Uncharacterized protein</fullName>
    </submittedName>
</protein>
<dbReference type="Proteomes" id="UP001372338">
    <property type="component" value="Unassembled WGS sequence"/>
</dbReference>
<feature type="region of interest" description="Disordered" evidence="1">
    <location>
        <begin position="1"/>
        <end position="56"/>
    </location>
</feature>
<name>A0AAN9F1K3_CROPI</name>
<feature type="compositionally biased region" description="Polar residues" evidence="1">
    <location>
        <begin position="1"/>
        <end position="10"/>
    </location>
</feature>
<evidence type="ECO:0000313" key="3">
    <source>
        <dbReference type="Proteomes" id="UP001372338"/>
    </source>
</evidence>
<feature type="compositionally biased region" description="Polar residues" evidence="1">
    <location>
        <begin position="47"/>
        <end position="56"/>
    </location>
</feature>
<gene>
    <name evidence="2" type="ORF">RIF29_20625</name>
</gene>
<reference evidence="2 3" key="1">
    <citation type="submission" date="2024-01" db="EMBL/GenBank/DDBJ databases">
        <title>The genomes of 5 underutilized Papilionoideae crops provide insights into root nodulation and disease resistanc.</title>
        <authorList>
            <person name="Yuan L."/>
        </authorList>
    </citation>
    <scope>NUCLEOTIDE SEQUENCE [LARGE SCALE GENOMIC DNA]</scope>
    <source>
        <strain evidence="2">ZHUSHIDOU_FW_LH</strain>
        <tissue evidence="2">Leaf</tissue>
    </source>
</reference>
<dbReference type="AlphaFoldDB" id="A0AAN9F1K3"/>
<keyword evidence="3" id="KW-1185">Reference proteome</keyword>
<organism evidence="2 3">
    <name type="scientific">Crotalaria pallida</name>
    <name type="common">Smooth rattlebox</name>
    <name type="synonym">Crotalaria striata</name>
    <dbReference type="NCBI Taxonomy" id="3830"/>
    <lineage>
        <taxon>Eukaryota</taxon>
        <taxon>Viridiplantae</taxon>
        <taxon>Streptophyta</taxon>
        <taxon>Embryophyta</taxon>
        <taxon>Tracheophyta</taxon>
        <taxon>Spermatophyta</taxon>
        <taxon>Magnoliopsida</taxon>
        <taxon>eudicotyledons</taxon>
        <taxon>Gunneridae</taxon>
        <taxon>Pentapetalae</taxon>
        <taxon>rosids</taxon>
        <taxon>fabids</taxon>
        <taxon>Fabales</taxon>
        <taxon>Fabaceae</taxon>
        <taxon>Papilionoideae</taxon>
        <taxon>50 kb inversion clade</taxon>
        <taxon>genistoids sensu lato</taxon>
        <taxon>core genistoids</taxon>
        <taxon>Crotalarieae</taxon>
        <taxon>Crotalaria</taxon>
    </lineage>
</organism>
<proteinExistence type="predicted"/>
<comment type="caution">
    <text evidence="2">The sequence shown here is derived from an EMBL/GenBank/DDBJ whole genome shotgun (WGS) entry which is preliminary data.</text>
</comment>
<feature type="compositionally biased region" description="Low complexity" evidence="1">
    <location>
        <begin position="23"/>
        <end position="46"/>
    </location>
</feature>
<accession>A0AAN9F1K3</accession>